<dbReference type="Gene3D" id="3.40.190.80">
    <property type="match status" value="1"/>
</dbReference>
<dbReference type="GO" id="GO:0005986">
    <property type="term" value="P:sucrose biosynthetic process"/>
    <property type="evidence" value="ECO:0007669"/>
    <property type="project" value="TreeGrafter"/>
</dbReference>
<gene>
    <name evidence="12" type="primary">fbp</name>
    <name evidence="16" type="ORF">HC757_12325</name>
</gene>
<evidence type="ECO:0000259" key="14">
    <source>
        <dbReference type="Pfam" id="PF00316"/>
    </source>
</evidence>
<keyword evidence="6 12" id="KW-0378">Hydrolase</keyword>
<keyword evidence="5 12" id="KW-0479">Metal-binding</keyword>
<evidence type="ECO:0000256" key="3">
    <source>
        <dbReference type="ARBA" id="ARBA00013093"/>
    </source>
</evidence>
<dbReference type="CDD" id="cd00354">
    <property type="entry name" value="FBPase"/>
    <property type="match status" value="1"/>
</dbReference>
<dbReference type="GO" id="GO:0006002">
    <property type="term" value="P:fructose 6-phosphate metabolic process"/>
    <property type="evidence" value="ECO:0007669"/>
    <property type="project" value="TreeGrafter"/>
</dbReference>
<dbReference type="GO" id="GO:0000287">
    <property type="term" value="F:magnesium ion binding"/>
    <property type="evidence" value="ECO:0007669"/>
    <property type="project" value="UniProtKB-UniRule"/>
</dbReference>
<dbReference type="GO" id="GO:0006094">
    <property type="term" value="P:gluconeogenesis"/>
    <property type="evidence" value="ECO:0007669"/>
    <property type="project" value="UniProtKB-UniRule"/>
</dbReference>
<evidence type="ECO:0000259" key="15">
    <source>
        <dbReference type="Pfam" id="PF18913"/>
    </source>
</evidence>
<dbReference type="GO" id="GO:0006000">
    <property type="term" value="P:fructose metabolic process"/>
    <property type="evidence" value="ECO:0007669"/>
    <property type="project" value="TreeGrafter"/>
</dbReference>
<dbReference type="GO" id="GO:0005829">
    <property type="term" value="C:cytosol"/>
    <property type="evidence" value="ECO:0007669"/>
    <property type="project" value="TreeGrafter"/>
</dbReference>
<dbReference type="NCBIfam" id="NF006779">
    <property type="entry name" value="PRK09293.1-3"/>
    <property type="match status" value="1"/>
</dbReference>
<comment type="subcellular location">
    <subcellularLocation>
        <location evidence="12">Cytoplasm</location>
    </subcellularLocation>
</comment>
<feature type="binding site" evidence="12">
    <location>
        <position position="103"/>
    </location>
    <ligand>
        <name>Mg(2+)</name>
        <dbReference type="ChEBI" id="CHEBI:18420"/>
        <label>2</label>
    </ligand>
</feature>
<evidence type="ECO:0000256" key="9">
    <source>
        <dbReference type="ARBA" id="ARBA00024331"/>
    </source>
</evidence>
<dbReference type="EC" id="3.1.3.11" evidence="3 12"/>
<proteinExistence type="inferred from homology"/>
<name>A0A972JN96_9GAMM</name>
<dbReference type="PANTHER" id="PTHR11556">
    <property type="entry name" value="FRUCTOSE-1,6-BISPHOSPHATASE-RELATED"/>
    <property type="match status" value="1"/>
</dbReference>
<feature type="domain" description="Fructose-1-6-bisphosphatase class I N-terminal" evidence="14">
    <location>
        <begin position="9"/>
        <end position="181"/>
    </location>
</feature>
<feature type="binding site" evidence="12">
    <location>
        <position position="196"/>
    </location>
    <ligand>
        <name>substrate</name>
    </ligand>
</feature>
<keyword evidence="8 12" id="KW-0119">Carbohydrate metabolism</keyword>
<evidence type="ECO:0000313" key="17">
    <source>
        <dbReference type="Proteomes" id="UP000737113"/>
    </source>
</evidence>
<evidence type="ECO:0000256" key="2">
    <source>
        <dbReference type="ARBA" id="ARBA00010941"/>
    </source>
</evidence>
<protein>
    <recommendedName>
        <fullName evidence="10 12">Fructose-1,6-bisphosphatase class 1</fullName>
        <shortName evidence="12">FBPase class 1</shortName>
        <ecNumber evidence="3 12">3.1.3.11</ecNumber>
    </recommendedName>
    <alternativeName>
        <fullName evidence="11 12">D-fructose-1,6-bisphosphate 1-phosphohydrolase class 1</fullName>
    </alternativeName>
</protein>
<dbReference type="InterPro" id="IPR028343">
    <property type="entry name" value="FBPtase"/>
</dbReference>
<keyword evidence="7 12" id="KW-0460">Magnesium</keyword>
<evidence type="ECO:0000256" key="10">
    <source>
        <dbReference type="ARBA" id="ARBA00072069"/>
    </source>
</evidence>
<evidence type="ECO:0000313" key="16">
    <source>
        <dbReference type="EMBL" id="NMH65946.1"/>
    </source>
</evidence>
<evidence type="ECO:0000256" key="12">
    <source>
        <dbReference type="HAMAP-Rule" id="MF_01855"/>
    </source>
</evidence>
<evidence type="ECO:0000256" key="8">
    <source>
        <dbReference type="ARBA" id="ARBA00023277"/>
    </source>
</evidence>
<comment type="similarity">
    <text evidence="2 12 13">Belongs to the FBPase class 1 family.</text>
</comment>
<dbReference type="SUPFAM" id="SSF56655">
    <property type="entry name" value="Carbohydrate phosphatase"/>
    <property type="match status" value="1"/>
</dbReference>
<evidence type="ECO:0000256" key="5">
    <source>
        <dbReference type="ARBA" id="ARBA00022723"/>
    </source>
</evidence>
<comment type="subunit">
    <text evidence="12">Homotetramer.</text>
</comment>
<dbReference type="PANTHER" id="PTHR11556:SF35">
    <property type="entry name" value="SEDOHEPTULOSE-1,7-BISPHOSPHATASE, CHLOROPLASTIC"/>
    <property type="match status" value="1"/>
</dbReference>
<dbReference type="Pfam" id="PF18913">
    <property type="entry name" value="FBPase_C"/>
    <property type="match status" value="1"/>
</dbReference>
<evidence type="ECO:0000256" key="1">
    <source>
        <dbReference type="ARBA" id="ARBA00001273"/>
    </source>
</evidence>
<organism evidence="16 17">
    <name type="scientific">Shewanella salipaludis</name>
    <dbReference type="NCBI Taxonomy" id="2723052"/>
    <lineage>
        <taxon>Bacteria</taxon>
        <taxon>Pseudomonadati</taxon>
        <taxon>Pseudomonadota</taxon>
        <taxon>Gammaproteobacteria</taxon>
        <taxon>Alteromonadales</taxon>
        <taxon>Shewanellaceae</taxon>
        <taxon>Shewanella</taxon>
    </lineage>
</organism>
<sequence length="332" mass="35986">MQTLAQNLTSQAVDASLSQLILTLADTSKAISQAVRHGALAGVLGATEQENVQGETQKKLDIITNEMLKDALKADGTVRGLASEEEDHVVEVSETGQYLVCFDPLDGSSNIDINSLVGTIFSVLPAPTGELSEASFLQQGRAQLAAGYVLYGPSTMLALTTGRGVQMFTLNPETNEYLLTQDAVSISKDTAEFAINMSNQRFWEAPMQTYIADLLLGKIGPREKSFNMRWIAAMVGDVHRVLSRGGLFTYPADNKDPNKPFKLRLMYEANPMALLVEQAGGKASTGYENILDIQPEQIHQRVAVILGSANEVDACLSYHGLDYSQEPDPELG</sequence>
<feature type="binding site" evidence="12">
    <location>
        <position position="105"/>
    </location>
    <ligand>
        <name>Mg(2+)</name>
        <dbReference type="ChEBI" id="CHEBI:18420"/>
        <label>1</label>
    </ligand>
</feature>
<keyword evidence="17" id="KW-1185">Reference proteome</keyword>
<dbReference type="InterPro" id="IPR033391">
    <property type="entry name" value="FBPase_N"/>
</dbReference>
<feature type="binding site" evidence="12">
    <location>
        <position position="84"/>
    </location>
    <ligand>
        <name>Mg(2+)</name>
        <dbReference type="ChEBI" id="CHEBI:18420"/>
        <label>1</label>
    </ligand>
</feature>
<comment type="cofactor">
    <cofactor evidence="12">
        <name>Mg(2+)</name>
        <dbReference type="ChEBI" id="CHEBI:18420"/>
    </cofactor>
    <text evidence="12">Binds 2 magnesium ions per subunit.</text>
</comment>
<dbReference type="GO" id="GO:0042132">
    <property type="term" value="F:fructose 1,6-bisphosphate 1-phosphatase activity"/>
    <property type="evidence" value="ECO:0007669"/>
    <property type="project" value="UniProtKB-UniRule"/>
</dbReference>
<accession>A0A972JN96</accession>
<dbReference type="RefSeq" id="WP_169564672.1">
    <property type="nucleotide sequence ID" value="NZ_JAAXYH010000008.1"/>
</dbReference>
<evidence type="ECO:0000256" key="4">
    <source>
        <dbReference type="ARBA" id="ARBA00022490"/>
    </source>
</evidence>
<comment type="catalytic activity">
    <reaction evidence="1 12">
        <text>beta-D-fructose 1,6-bisphosphate + H2O = beta-D-fructose 6-phosphate + phosphate</text>
        <dbReference type="Rhea" id="RHEA:11064"/>
        <dbReference type="ChEBI" id="CHEBI:15377"/>
        <dbReference type="ChEBI" id="CHEBI:32966"/>
        <dbReference type="ChEBI" id="CHEBI:43474"/>
        <dbReference type="ChEBI" id="CHEBI:57634"/>
        <dbReference type="EC" id="3.1.3.11"/>
    </reaction>
</comment>
<dbReference type="EMBL" id="JAAXYH010000008">
    <property type="protein sequence ID" value="NMH65946.1"/>
    <property type="molecule type" value="Genomic_DNA"/>
</dbReference>
<comment type="caution">
    <text evidence="16">The sequence shown here is derived from an EMBL/GenBank/DDBJ whole genome shotgun (WGS) entry which is preliminary data.</text>
</comment>
<evidence type="ECO:0000256" key="11">
    <source>
        <dbReference type="ARBA" id="ARBA00081210"/>
    </source>
</evidence>
<dbReference type="GO" id="GO:0030388">
    <property type="term" value="P:fructose 1,6-bisphosphate metabolic process"/>
    <property type="evidence" value="ECO:0007669"/>
    <property type="project" value="TreeGrafter"/>
</dbReference>
<dbReference type="Pfam" id="PF00316">
    <property type="entry name" value="FBPase"/>
    <property type="match status" value="1"/>
</dbReference>
<feature type="domain" description="Fructose-1-6-bisphosphatase class 1 C-terminal" evidence="15">
    <location>
        <begin position="186"/>
        <end position="318"/>
    </location>
</feature>
<feature type="binding site" evidence="12">
    <location>
        <position position="106"/>
    </location>
    <ligand>
        <name>Mg(2+)</name>
        <dbReference type="ChEBI" id="CHEBI:18420"/>
        <label>2</label>
    </ligand>
</feature>
<dbReference type="PRINTS" id="PR00115">
    <property type="entry name" value="F16BPHPHTASE"/>
</dbReference>
<evidence type="ECO:0000256" key="7">
    <source>
        <dbReference type="ARBA" id="ARBA00022842"/>
    </source>
</evidence>
<feature type="binding site" evidence="12">
    <location>
        <begin position="106"/>
        <end position="109"/>
    </location>
    <ligand>
        <name>substrate</name>
    </ligand>
</feature>
<dbReference type="PIRSF" id="PIRSF000904">
    <property type="entry name" value="FBPtase_SBPase"/>
    <property type="match status" value="1"/>
</dbReference>
<comment type="caution">
    <text evidence="12">Lacks conserved residue(s) required for the propagation of feature annotation.</text>
</comment>
<dbReference type="HAMAP" id="MF_01855">
    <property type="entry name" value="FBPase_class1"/>
    <property type="match status" value="1"/>
</dbReference>
<dbReference type="Proteomes" id="UP000737113">
    <property type="component" value="Unassembled WGS sequence"/>
</dbReference>
<dbReference type="InterPro" id="IPR000146">
    <property type="entry name" value="FBPase_class-1"/>
</dbReference>
<dbReference type="InterPro" id="IPR044015">
    <property type="entry name" value="FBPase_C_dom"/>
</dbReference>
<dbReference type="NCBIfam" id="NF006780">
    <property type="entry name" value="PRK09293.1-4"/>
    <property type="match status" value="1"/>
</dbReference>
<dbReference type="Gene3D" id="3.30.540.10">
    <property type="entry name" value="Fructose-1,6-Bisphosphatase, subunit A, domain 1"/>
    <property type="match status" value="1"/>
</dbReference>
<dbReference type="PIRSF" id="PIRSF500210">
    <property type="entry name" value="FBPtase"/>
    <property type="match status" value="1"/>
</dbReference>
<dbReference type="FunFam" id="3.40.190.80:FF:000011">
    <property type="entry name" value="Fructose-1,6-bisphosphatase class 1"/>
    <property type="match status" value="1"/>
</dbReference>
<dbReference type="AlphaFoldDB" id="A0A972JN96"/>
<keyword evidence="4 12" id="KW-0963">Cytoplasm</keyword>
<evidence type="ECO:0000256" key="6">
    <source>
        <dbReference type="ARBA" id="ARBA00022801"/>
    </source>
</evidence>
<reference evidence="16" key="1">
    <citation type="submission" date="2020-04" db="EMBL/GenBank/DDBJ databases">
        <title>Description of Shewanella salipaludis sp. nov., isolated from a salt marsh.</title>
        <authorList>
            <person name="Park S."/>
            <person name="Yoon J.-H."/>
        </authorList>
    </citation>
    <scope>NUCLEOTIDE SEQUENCE</scope>
    <source>
        <strain evidence="16">SHSM-M6</strain>
    </source>
</reference>
<feature type="binding site" evidence="12">
    <location>
        <position position="262"/>
    </location>
    <ligand>
        <name>substrate</name>
    </ligand>
</feature>
<feature type="binding site" evidence="12">
    <location>
        <position position="103"/>
    </location>
    <ligand>
        <name>Mg(2+)</name>
        <dbReference type="ChEBI" id="CHEBI:18420"/>
        <label>1</label>
    </ligand>
</feature>
<feature type="binding site" evidence="12">
    <location>
        <position position="268"/>
    </location>
    <ligand>
        <name>Mg(2+)</name>
        <dbReference type="ChEBI" id="CHEBI:18420"/>
        <label>2</label>
    </ligand>
</feature>
<comment type="pathway">
    <text evidence="9">Carbohydrate biosynthesis.</text>
</comment>
<dbReference type="FunFam" id="3.30.540.10:FF:000002">
    <property type="entry name" value="Fructose-1,6-bisphosphatase class 1"/>
    <property type="match status" value="1"/>
</dbReference>
<evidence type="ECO:0000256" key="13">
    <source>
        <dbReference type="RuleBase" id="RU000508"/>
    </source>
</evidence>